<evidence type="ECO:0000256" key="1">
    <source>
        <dbReference type="ARBA" id="ARBA00008270"/>
    </source>
</evidence>
<dbReference type="Gene3D" id="3.10.310.10">
    <property type="entry name" value="Diaminopimelate Epimerase, Chain A, domain 1"/>
    <property type="match status" value="2"/>
</dbReference>
<accession>A0ABX0X7V5</accession>
<evidence type="ECO:0000256" key="2">
    <source>
        <dbReference type="ARBA" id="ARBA00023235"/>
    </source>
</evidence>
<dbReference type="InterPro" id="IPR003719">
    <property type="entry name" value="Phenazine_PhzF-like"/>
</dbReference>
<sequence>MLNFPIYQVDAFTSRLFGGNPAAVVPLPEFFPDELLQQIATENNLSETAFVVVRGRGKFFIRWFTPTAEVRLCGHATLAAAHVMFHSGNGQFSEMKFKTTGAGTLTVRPGSRDGEYQMDFPADQPQKVKGGKADAELGLRNILGVKRLHGVYRGQDDLMVILRSQKQVEGLDVDFRALAKLTQYRGLLVSAPGKKVDFVSRCFFPQTGIDEDPVTGSAHTLLTPYWSSRLGKKTLIARQLSERGGDLKCQLRGKKIRLTGRAVTYLSGQIHLTDH</sequence>
<dbReference type="Proteomes" id="UP000770785">
    <property type="component" value="Unassembled WGS sequence"/>
</dbReference>
<gene>
    <name evidence="3" type="ORF">GGR27_000783</name>
</gene>
<comment type="similarity">
    <text evidence="1">Belongs to the PhzF family.</text>
</comment>
<dbReference type="RefSeq" id="WP_168036061.1">
    <property type="nucleotide sequence ID" value="NZ_JAATJH010000001.1"/>
</dbReference>
<protein>
    <submittedName>
        <fullName evidence="3">PhzF family phenazine biosynthesis protein</fullName>
    </submittedName>
</protein>
<dbReference type="EMBL" id="JAATJH010000001">
    <property type="protein sequence ID" value="NJC25302.1"/>
    <property type="molecule type" value="Genomic_DNA"/>
</dbReference>
<dbReference type="SUPFAM" id="SSF54506">
    <property type="entry name" value="Diaminopimelate epimerase-like"/>
    <property type="match status" value="1"/>
</dbReference>
<dbReference type="PANTHER" id="PTHR13774">
    <property type="entry name" value="PHENAZINE BIOSYNTHESIS PROTEIN"/>
    <property type="match status" value="1"/>
</dbReference>
<dbReference type="NCBIfam" id="TIGR00654">
    <property type="entry name" value="PhzF_family"/>
    <property type="match status" value="1"/>
</dbReference>
<keyword evidence="2" id="KW-0413">Isomerase</keyword>
<comment type="caution">
    <text evidence="3">The sequence shown here is derived from an EMBL/GenBank/DDBJ whole genome shotgun (WGS) entry which is preliminary data.</text>
</comment>
<keyword evidence="4" id="KW-1185">Reference proteome</keyword>
<name>A0ABX0X7V5_9BACT</name>
<evidence type="ECO:0000313" key="4">
    <source>
        <dbReference type="Proteomes" id="UP000770785"/>
    </source>
</evidence>
<organism evidence="3 4">
    <name type="scientific">Neolewinella antarctica</name>
    <dbReference type="NCBI Taxonomy" id="442734"/>
    <lineage>
        <taxon>Bacteria</taxon>
        <taxon>Pseudomonadati</taxon>
        <taxon>Bacteroidota</taxon>
        <taxon>Saprospiria</taxon>
        <taxon>Saprospirales</taxon>
        <taxon>Lewinellaceae</taxon>
        <taxon>Neolewinella</taxon>
    </lineage>
</organism>
<dbReference type="PANTHER" id="PTHR13774:SF17">
    <property type="entry name" value="PHENAZINE BIOSYNTHESIS-LIKE DOMAIN-CONTAINING PROTEIN"/>
    <property type="match status" value="1"/>
</dbReference>
<proteinExistence type="inferred from homology"/>
<reference evidence="3 4" key="1">
    <citation type="submission" date="2020-03" db="EMBL/GenBank/DDBJ databases">
        <title>Genomic Encyclopedia of Type Strains, Phase IV (KMG-IV): sequencing the most valuable type-strain genomes for metagenomic binning, comparative biology and taxonomic classification.</title>
        <authorList>
            <person name="Goeker M."/>
        </authorList>
    </citation>
    <scope>NUCLEOTIDE SEQUENCE [LARGE SCALE GENOMIC DNA]</scope>
    <source>
        <strain evidence="3 4">DSM 105096</strain>
    </source>
</reference>
<dbReference type="PIRSF" id="PIRSF016184">
    <property type="entry name" value="PhzC_PhzF"/>
    <property type="match status" value="1"/>
</dbReference>
<evidence type="ECO:0000313" key="3">
    <source>
        <dbReference type="EMBL" id="NJC25302.1"/>
    </source>
</evidence>
<dbReference type="Pfam" id="PF02567">
    <property type="entry name" value="PhzC-PhzF"/>
    <property type="match status" value="1"/>
</dbReference>